<dbReference type="Proteomes" id="UP000650511">
    <property type="component" value="Unassembled WGS sequence"/>
</dbReference>
<feature type="domain" description="BD-FAE-like" evidence="2">
    <location>
        <begin position="26"/>
        <end position="220"/>
    </location>
</feature>
<dbReference type="InterPro" id="IPR029058">
    <property type="entry name" value="AB_hydrolase_fold"/>
</dbReference>
<dbReference type="Gene3D" id="3.40.50.1820">
    <property type="entry name" value="alpha/beta hydrolase"/>
    <property type="match status" value="1"/>
</dbReference>
<evidence type="ECO:0000259" key="2">
    <source>
        <dbReference type="Pfam" id="PF20434"/>
    </source>
</evidence>
<accession>A0A8J3AFZ7</accession>
<dbReference type="EMBL" id="BMHA01000011">
    <property type="protein sequence ID" value="GGI08436.1"/>
    <property type="molecule type" value="Genomic_DNA"/>
</dbReference>
<comment type="caution">
    <text evidence="3">The sequence shown here is derived from an EMBL/GenBank/DDBJ whole genome shotgun (WGS) entry which is preliminary data.</text>
</comment>
<dbReference type="Pfam" id="PF20434">
    <property type="entry name" value="BD-FAE"/>
    <property type="match status" value="1"/>
</dbReference>
<gene>
    <name evidence="3" type="ORF">GCM10011354_29080</name>
</gene>
<reference evidence="3" key="2">
    <citation type="submission" date="2020-09" db="EMBL/GenBank/DDBJ databases">
        <authorList>
            <person name="Sun Q."/>
            <person name="Zhou Y."/>
        </authorList>
    </citation>
    <scope>NUCLEOTIDE SEQUENCE</scope>
    <source>
        <strain evidence="3">CGMCC 1.14988</strain>
    </source>
</reference>
<dbReference type="InterPro" id="IPR049492">
    <property type="entry name" value="BD-FAE-like_dom"/>
</dbReference>
<dbReference type="SUPFAM" id="SSF53474">
    <property type="entry name" value="alpha/beta-Hydrolases"/>
    <property type="match status" value="1"/>
</dbReference>
<dbReference type="OrthoDB" id="255603at2"/>
<dbReference type="GO" id="GO:0016787">
    <property type="term" value="F:hydrolase activity"/>
    <property type="evidence" value="ECO:0007669"/>
    <property type="project" value="UniProtKB-KW"/>
</dbReference>
<dbReference type="PANTHER" id="PTHR48081">
    <property type="entry name" value="AB HYDROLASE SUPERFAMILY PROTEIN C4A8.06C"/>
    <property type="match status" value="1"/>
</dbReference>
<sequence length="268" mass="27808">MSIHAYGNRPDQVAELSLPDGDVPENGWPVVVLLHGGFWRHQYVRELTAPLARDVAARGMAAWNLEYRRVPPPDQVVAPADRGGWPATFADVAAGIDRLADLDAPVDLTRVAVVGHSAGGHLALWATGRTRLPAGVVGAGPRVTPAATVGLAPVADLVAGQHAGMGNGAMVDLLGGAPDVVPERWALADPVGLVGHGVPVLLVHGEQDESVPTSQSETYAAAVRAVGGEVELATGPADHMALIDPTEPLWQRAAAWLAARLGSRSAED</sequence>
<evidence type="ECO:0000256" key="1">
    <source>
        <dbReference type="ARBA" id="ARBA00022801"/>
    </source>
</evidence>
<protein>
    <submittedName>
        <fullName evidence="3">Lipase</fullName>
    </submittedName>
</protein>
<dbReference type="RefSeq" id="WP_130650156.1">
    <property type="nucleotide sequence ID" value="NZ_BMHA01000011.1"/>
</dbReference>
<name>A0A8J3AFZ7_9ACTN</name>
<proteinExistence type="predicted"/>
<evidence type="ECO:0000313" key="4">
    <source>
        <dbReference type="Proteomes" id="UP000650511"/>
    </source>
</evidence>
<keyword evidence="1" id="KW-0378">Hydrolase</keyword>
<reference evidence="3" key="1">
    <citation type="journal article" date="2014" name="Int. J. Syst. Evol. Microbiol.">
        <title>Complete genome sequence of Corynebacterium casei LMG S-19264T (=DSM 44701T), isolated from a smear-ripened cheese.</title>
        <authorList>
            <consortium name="US DOE Joint Genome Institute (JGI-PGF)"/>
            <person name="Walter F."/>
            <person name="Albersmeier A."/>
            <person name="Kalinowski J."/>
            <person name="Ruckert C."/>
        </authorList>
    </citation>
    <scope>NUCLEOTIDE SEQUENCE</scope>
    <source>
        <strain evidence="3">CGMCC 1.14988</strain>
    </source>
</reference>
<dbReference type="AlphaFoldDB" id="A0A8J3AFZ7"/>
<keyword evidence="4" id="KW-1185">Reference proteome</keyword>
<evidence type="ECO:0000313" key="3">
    <source>
        <dbReference type="EMBL" id="GGI08436.1"/>
    </source>
</evidence>
<organism evidence="3 4">
    <name type="scientific">Egicoccus halophilus</name>
    <dbReference type="NCBI Taxonomy" id="1670830"/>
    <lineage>
        <taxon>Bacteria</taxon>
        <taxon>Bacillati</taxon>
        <taxon>Actinomycetota</taxon>
        <taxon>Nitriliruptoria</taxon>
        <taxon>Egicoccales</taxon>
        <taxon>Egicoccaceae</taxon>
        <taxon>Egicoccus</taxon>
    </lineage>
</organism>
<dbReference type="InterPro" id="IPR050300">
    <property type="entry name" value="GDXG_lipolytic_enzyme"/>
</dbReference>